<dbReference type="PANTHER" id="PTHR30529:SF1">
    <property type="entry name" value="CYTOCHROME B561 HOMOLOG 2"/>
    <property type="match status" value="1"/>
</dbReference>
<feature type="transmembrane region" description="Helical" evidence="13">
    <location>
        <begin position="135"/>
        <end position="158"/>
    </location>
</feature>
<dbReference type="SUPFAM" id="SSF81342">
    <property type="entry name" value="Transmembrane di-heme cytochromes"/>
    <property type="match status" value="1"/>
</dbReference>
<evidence type="ECO:0000256" key="11">
    <source>
        <dbReference type="ARBA" id="ARBA00023136"/>
    </source>
</evidence>
<dbReference type="PANTHER" id="PTHR30529">
    <property type="entry name" value="CYTOCHROME B561"/>
    <property type="match status" value="1"/>
</dbReference>
<feature type="transmembrane region" description="Helical" evidence="13">
    <location>
        <begin position="21"/>
        <end position="37"/>
    </location>
</feature>
<dbReference type="EMBL" id="CP123385">
    <property type="protein sequence ID" value="XCC95321.1"/>
    <property type="molecule type" value="Genomic_DNA"/>
</dbReference>
<evidence type="ECO:0000256" key="1">
    <source>
        <dbReference type="ARBA" id="ARBA00001970"/>
    </source>
</evidence>
<accession>A0AAU8AL92</accession>
<evidence type="ECO:0000256" key="4">
    <source>
        <dbReference type="ARBA" id="ARBA00022475"/>
    </source>
</evidence>
<evidence type="ECO:0000256" key="5">
    <source>
        <dbReference type="ARBA" id="ARBA00022617"/>
    </source>
</evidence>
<evidence type="ECO:0000313" key="15">
    <source>
        <dbReference type="EMBL" id="XCC95321.1"/>
    </source>
</evidence>
<dbReference type="GO" id="GO:0009055">
    <property type="term" value="F:electron transfer activity"/>
    <property type="evidence" value="ECO:0007669"/>
    <property type="project" value="InterPro"/>
</dbReference>
<keyword evidence="11 13" id="KW-0472">Membrane</keyword>
<reference evidence="15" key="1">
    <citation type="submission" date="2023-02" db="EMBL/GenBank/DDBJ databases">
        <title>Description and genomic characterization of Salipiger bruguierae sp. nov., isolated from the sediment of mangrove plant Bruguiera sexangula.</title>
        <authorList>
            <person name="Long M."/>
        </authorList>
    </citation>
    <scope>NUCLEOTIDE SEQUENCE</scope>
    <source>
        <strain evidence="15">H15</strain>
    </source>
</reference>
<keyword evidence="9 13" id="KW-1133">Transmembrane helix</keyword>
<protein>
    <submittedName>
        <fullName evidence="15">Cytochrome b/b6 domain-containing protein</fullName>
    </submittedName>
</protein>
<dbReference type="GO" id="GO:0005886">
    <property type="term" value="C:plasma membrane"/>
    <property type="evidence" value="ECO:0007669"/>
    <property type="project" value="UniProtKB-SubCell"/>
</dbReference>
<evidence type="ECO:0000256" key="3">
    <source>
        <dbReference type="ARBA" id="ARBA00022448"/>
    </source>
</evidence>
<dbReference type="InterPro" id="IPR052168">
    <property type="entry name" value="Cytochrome_b561_oxidase"/>
</dbReference>
<keyword evidence="3" id="KW-0813">Transport</keyword>
<evidence type="ECO:0000256" key="12">
    <source>
        <dbReference type="ARBA" id="ARBA00037975"/>
    </source>
</evidence>
<keyword evidence="4" id="KW-1003">Cell membrane</keyword>
<dbReference type="AlphaFoldDB" id="A0AAU8AL92"/>
<keyword evidence="8" id="KW-0249">Electron transport</keyword>
<evidence type="ECO:0000256" key="13">
    <source>
        <dbReference type="SAM" id="Phobius"/>
    </source>
</evidence>
<feature type="transmembrane region" description="Helical" evidence="13">
    <location>
        <begin position="57"/>
        <end position="75"/>
    </location>
</feature>
<evidence type="ECO:0000256" key="9">
    <source>
        <dbReference type="ARBA" id="ARBA00022989"/>
    </source>
</evidence>
<dbReference type="GO" id="GO:0046872">
    <property type="term" value="F:metal ion binding"/>
    <property type="evidence" value="ECO:0007669"/>
    <property type="project" value="UniProtKB-KW"/>
</dbReference>
<evidence type="ECO:0000256" key="10">
    <source>
        <dbReference type="ARBA" id="ARBA00023004"/>
    </source>
</evidence>
<evidence type="ECO:0000256" key="7">
    <source>
        <dbReference type="ARBA" id="ARBA00022723"/>
    </source>
</evidence>
<keyword evidence="10" id="KW-0408">Iron</keyword>
<comment type="similarity">
    <text evidence="12">Belongs to the cytochrome b561 family.</text>
</comment>
<evidence type="ECO:0000259" key="14">
    <source>
        <dbReference type="Pfam" id="PF01292"/>
    </source>
</evidence>
<dbReference type="GO" id="GO:0020037">
    <property type="term" value="F:heme binding"/>
    <property type="evidence" value="ECO:0007669"/>
    <property type="project" value="TreeGrafter"/>
</dbReference>
<proteinExistence type="inferred from homology"/>
<organism evidence="15">
    <name type="scientific">Alloyangia sp. H15</name>
    <dbReference type="NCBI Taxonomy" id="3029062"/>
    <lineage>
        <taxon>Bacteria</taxon>
        <taxon>Pseudomonadati</taxon>
        <taxon>Pseudomonadota</taxon>
        <taxon>Alphaproteobacteria</taxon>
        <taxon>Rhodobacterales</taxon>
        <taxon>Roseobacteraceae</taxon>
        <taxon>Alloyangia</taxon>
    </lineage>
</organism>
<name>A0AAU8AL92_9RHOB</name>
<evidence type="ECO:0000256" key="2">
    <source>
        <dbReference type="ARBA" id="ARBA00004651"/>
    </source>
</evidence>
<gene>
    <name evidence="15" type="ORF">PVT71_19730</name>
</gene>
<dbReference type="Pfam" id="PF01292">
    <property type="entry name" value="Ni_hydr_CYTB"/>
    <property type="match status" value="1"/>
</dbReference>
<dbReference type="GO" id="GO:0022904">
    <property type="term" value="P:respiratory electron transport chain"/>
    <property type="evidence" value="ECO:0007669"/>
    <property type="project" value="InterPro"/>
</dbReference>
<keyword evidence="6 13" id="KW-0812">Transmembrane</keyword>
<keyword evidence="5" id="KW-0349">Heme</keyword>
<dbReference type="InterPro" id="IPR011577">
    <property type="entry name" value="Cyt_b561_bac/Ni-Hgenase"/>
</dbReference>
<sequence>MSMHETGDPLAAAEYTRAQKMLHWAIVILIAVQYLLFDHMGREFRAVMEGTGTAYDSTSVVHILIGAAVLLLMVWRLGLRLRRGTPALPEAEPDWASKVSKAVHWLFYALLIALPLLGLLAWFGKVRVAAEAHEIGTTVLLWVIGLHLAGVLVHQFWWRTGLLRRMV</sequence>
<comment type="subcellular location">
    <subcellularLocation>
        <location evidence="2">Cell membrane</location>
        <topology evidence="2">Multi-pass membrane protein</topology>
    </subcellularLocation>
</comment>
<evidence type="ECO:0000256" key="6">
    <source>
        <dbReference type="ARBA" id="ARBA00022692"/>
    </source>
</evidence>
<keyword evidence="7" id="KW-0479">Metal-binding</keyword>
<evidence type="ECO:0000256" key="8">
    <source>
        <dbReference type="ARBA" id="ARBA00022982"/>
    </source>
</evidence>
<feature type="transmembrane region" description="Helical" evidence="13">
    <location>
        <begin position="105"/>
        <end position="123"/>
    </location>
</feature>
<feature type="domain" description="Cytochrome b561 bacterial/Ni-hydrogenase" evidence="14">
    <location>
        <begin position="15"/>
        <end position="167"/>
    </location>
</feature>
<dbReference type="InterPro" id="IPR016174">
    <property type="entry name" value="Di-haem_cyt_TM"/>
</dbReference>
<dbReference type="RefSeq" id="WP_353474163.1">
    <property type="nucleotide sequence ID" value="NZ_CP123385.1"/>
</dbReference>
<comment type="cofactor">
    <cofactor evidence="1">
        <name>heme b</name>
        <dbReference type="ChEBI" id="CHEBI:60344"/>
    </cofactor>
</comment>